<evidence type="ECO:0008006" key="4">
    <source>
        <dbReference type="Google" id="ProtNLM"/>
    </source>
</evidence>
<dbReference type="InterPro" id="IPR037185">
    <property type="entry name" value="EmrE-like"/>
</dbReference>
<evidence type="ECO:0000313" key="2">
    <source>
        <dbReference type="EMBL" id="QDU20479.1"/>
    </source>
</evidence>
<accession>A0A517XSJ7</accession>
<gene>
    <name evidence="2" type="ORF">ETAA1_24310</name>
</gene>
<keyword evidence="1" id="KW-1133">Transmembrane helix</keyword>
<dbReference type="PANTHER" id="PTHR38482">
    <property type="entry name" value="DMT FAMILY PROTEIN"/>
    <property type="match status" value="1"/>
</dbReference>
<feature type="transmembrane region" description="Helical" evidence="1">
    <location>
        <begin position="32"/>
        <end position="49"/>
    </location>
</feature>
<keyword evidence="3" id="KW-1185">Reference proteome</keyword>
<dbReference type="RefSeq" id="WP_145238091.1">
    <property type="nucleotide sequence ID" value="NZ_CP036273.1"/>
</dbReference>
<dbReference type="SUPFAM" id="SSF103481">
    <property type="entry name" value="Multidrug resistance efflux transporter EmrE"/>
    <property type="match status" value="1"/>
</dbReference>
<name>A0A517XSJ7_9BACT</name>
<evidence type="ECO:0000256" key="1">
    <source>
        <dbReference type="SAM" id="Phobius"/>
    </source>
</evidence>
<protein>
    <recommendedName>
        <fullName evidence="4">DMT family protein</fullName>
    </recommendedName>
</protein>
<dbReference type="Pfam" id="PF04342">
    <property type="entry name" value="DMT_6"/>
    <property type="match status" value="1"/>
</dbReference>
<dbReference type="InterPro" id="IPR007437">
    <property type="entry name" value="DUF486"/>
</dbReference>
<organism evidence="2 3">
    <name type="scientific">Urbifossiella limnaea</name>
    <dbReference type="NCBI Taxonomy" id="2528023"/>
    <lineage>
        <taxon>Bacteria</taxon>
        <taxon>Pseudomonadati</taxon>
        <taxon>Planctomycetota</taxon>
        <taxon>Planctomycetia</taxon>
        <taxon>Gemmatales</taxon>
        <taxon>Gemmataceae</taxon>
        <taxon>Urbifossiella</taxon>
    </lineage>
</organism>
<evidence type="ECO:0000313" key="3">
    <source>
        <dbReference type="Proteomes" id="UP000319576"/>
    </source>
</evidence>
<reference evidence="2 3" key="1">
    <citation type="submission" date="2019-02" db="EMBL/GenBank/DDBJ databases">
        <title>Deep-cultivation of Planctomycetes and their phenomic and genomic characterization uncovers novel biology.</title>
        <authorList>
            <person name="Wiegand S."/>
            <person name="Jogler M."/>
            <person name="Boedeker C."/>
            <person name="Pinto D."/>
            <person name="Vollmers J."/>
            <person name="Rivas-Marin E."/>
            <person name="Kohn T."/>
            <person name="Peeters S.H."/>
            <person name="Heuer A."/>
            <person name="Rast P."/>
            <person name="Oberbeckmann S."/>
            <person name="Bunk B."/>
            <person name="Jeske O."/>
            <person name="Meyerdierks A."/>
            <person name="Storesund J.E."/>
            <person name="Kallscheuer N."/>
            <person name="Luecker S."/>
            <person name="Lage O.M."/>
            <person name="Pohl T."/>
            <person name="Merkel B.J."/>
            <person name="Hornburger P."/>
            <person name="Mueller R.-W."/>
            <person name="Bruemmer F."/>
            <person name="Labrenz M."/>
            <person name="Spormann A.M."/>
            <person name="Op den Camp H."/>
            <person name="Overmann J."/>
            <person name="Amann R."/>
            <person name="Jetten M.S.M."/>
            <person name="Mascher T."/>
            <person name="Medema M.H."/>
            <person name="Devos D.P."/>
            <person name="Kaster A.-K."/>
            <person name="Ovreas L."/>
            <person name="Rohde M."/>
            <person name="Galperin M.Y."/>
            <person name="Jogler C."/>
        </authorList>
    </citation>
    <scope>NUCLEOTIDE SEQUENCE [LARGE SCALE GENOMIC DNA]</scope>
    <source>
        <strain evidence="2 3">ETA_A1</strain>
    </source>
</reference>
<dbReference type="PIRSF" id="PIRSF021239">
    <property type="entry name" value="UCP021239"/>
    <property type="match status" value="1"/>
</dbReference>
<dbReference type="OrthoDB" id="9805206at2"/>
<dbReference type="Proteomes" id="UP000319576">
    <property type="component" value="Chromosome"/>
</dbReference>
<dbReference type="PANTHER" id="PTHR38482:SF1">
    <property type="entry name" value="DMT FAMILY PROTEIN"/>
    <property type="match status" value="1"/>
</dbReference>
<keyword evidence="1" id="KW-0812">Transmembrane</keyword>
<dbReference type="AlphaFoldDB" id="A0A517XSJ7"/>
<proteinExistence type="predicted"/>
<keyword evidence="1" id="KW-0472">Membrane</keyword>
<dbReference type="EMBL" id="CP036273">
    <property type="protein sequence ID" value="QDU20479.1"/>
    <property type="molecule type" value="Genomic_DNA"/>
</dbReference>
<dbReference type="KEGG" id="uli:ETAA1_24310"/>
<sequence>MNPIAAVVLLLVGSNAFMTVAWYGHLKHRDAAWYWVGLVSWVIALPEYALQVPANRLGYGHLTATQLKVIQEAISVSVFVVFAFFYLGEVPTWRTAAAFALIVAAVALVRT</sequence>
<feature type="transmembrane region" description="Helical" evidence="1">
    <location>
        <begin position="93"/>
        <end position="109"/>
    </location>
</feature>